<organism evidence="1">
    <name type="scientific">Clastoptera arizonana</name>
    <name type="common">Arizona spittle bug</name>
    <dbReference type="NCBI Taxonomy" id="38151"/>
    <lineage>
        <taxon>Eukaryota</taxon>
        <taxon>Metazoa</taxon>
        <taxon>Ecdysozoa</taxon>
        <taxon>Arthropoda</taxon>
        <taxon>Hexapoda</taxon>
        <taxon>Insecta</taxon>
        <taxon>Pterygota</taxon>
        <taxon>Neoptera</taxon>
        <taxon>Paraneoptera</taxon>
        <taxon>Hemiptera</taxon>
        <taxon>Auchenorrhyncha</taxon>
        <taxon>Cercopoidea</taxon>
        <taxon>Clastopteridae</taxon>
        <taxon>Clastoptera</taxon>
    </lineage>
</organism>
<dbReference type="PANTHER" id="PTHR34825">
    <property type="entry name" value="CONSERVED PROTEIN, WITH A WEAK D-GALACTARATE DEHYDRATASE/ALTRONATE HYDROLASE DOMAIN"/>
    <property type="match status" value="1"/>
</dbReference>
<dbReference type="EMBL" id="GEDC01026306">
    <property type="protein sequence ID" value="JAS10992.1"/>
    <property type="molecule type" value="Transcribed_RNA"/>
</dbReference>
<reference evidence="1" key="1">
    <citation type="submission" date="2015-12" db="EMBL/GenBank/DDBJ databases">
        <title>De novo transcriptome assembly of four potential Pierce s Disease insect vectors from Arizona vineyards.</title>
        <authorList>
            <person name="Tassone E.E."/>
        </authorList>
    </citation>
    <scope>NUCLEOTIDE SEQUENCE</scope>
</reference>
<dbReference type="PANTHER" id="PTHR34825:SF1">
    <property type="entry name" value="AAA-ATPASE-LIKE DOMAIN-CONTAINING PROTEIN"/>
    <property type="match status" value="1"/>
</dbReference>
<protein>
    <submittedName>
        <fullName evidence="1">Uncharacterized protein</fullName>
    </submittedName>
</protein>
<name>A0A1B6CC08_9HEMI</name>
<gene>
    <name evidence="1" type="ORF">g.26970</name>
</gene>
<sequence>QYVERALITSRVRYTGFMSKVTKVETMPFLKDHPYSGYFGLTEVEAESIMKRFNKSDSMADVRYYSGGYYHATTGQVFFNTYSIVACLKKRRIKKFWAPSAGIRHYKKMLGVKEVCKKVEKLLVDFTGRKKGVKIKYMESFLAAELLRFKRIVKKKIKVKDYDVNRFLHYLTELGYFTTLGREGDFIKIRIPNVEAAGELFLRCKRRLHKSKRKMLKKYFKDNLVPKKFYKRKKYDYVDSIVTDDLV</sequence>
<dbReference type="AlphaFoldDB" id="A0A1B6CC08"/>
<accession>A0A1B6CC08</accession>
<feature type="non-terminal residue" evidence="1">
    <location>
        <position position="1"/>
    </location>
</feature>
<proteinExistence type="predicted"/>
<evidence type="ECO:0000313" key="1">
    <source>
        <dbReference type="EMBL" id="JAS10992.1"/>
    </source>
</evidence>